<evidence type="ECO:0000259" key="1">
    <source>
        <dbReference type="PROSITE" id="PS50097"/>
    </source>
</evidence>
<dbReference type="Gene3D" id="3.30.710.10">
    <property type="entry name" value="Potassium Channel Kv1.1, Chain A"/>
    <property type="match status" value="2"/>
</dbReference>
<organism evidence="2 3">
    <name type="scientific">Aureobasidium uvarum</name>
    <dbReference type="NCBI Taxonomy" id="2773716"/>
    <lineage>
        <taxon>Eukaryota</taxon>
        <taxon>Fungi</taxon>
        <taxon>Dikarya</taxon>
        <taxon>Ascomycota</taxon>
        <taxon>Pezizomycotina</taxon>
        <taxon>Dothideomycetes</taxon>
        <taxon>Dothideomycetidae</taxon>
        <taxon>Dothideales</taxon>
        <taxon>Saccotheciaceae</taxon>
        <taxon>Aureobasidium</taxon>
    </lineage>
</organism>
<feature type="domain" description="BTB" evidence="1">
    <location>
        <begin position="275"/>
        <end position="346"/>
    </location>
</feature>
<dbReference type="InterPro" id="IPR011333">
    <property type="entry name" value="SKP1/BTB/POZ_sf"/>
</dbReference>
<dbReference type="CDD" id="cd18186">
    <property type="entry name" value="BTB_POZ_ZBTB_KLHL-like"/>
    <property type="match status" value="1"/>
</dbReference>
<sequence length="506" mass="58240">MSVRFLSRRASITGPFAEITVGSGSSAVVFNLPKELLCNSSTYFKAALNNGFSETATQKIALEDEDPEVFRTYAVYLFQHELRRESIEAINCIERHLFQVYIFADKRGIVSLANDVVTMISSYWITECIDLKITKKFLALLPTKCTLYELTLDNLILESRAHGWEPTDWEVFCSHPTEIVAELFRREQAFSKSFDRTSHCFESICHYHTHRGEDKNEEQERTKCIEKTTRGRNLWDVYHCTYEQVEWGRRCHTSQYLWTGDFTDHLPSRSAITGPTAQIIVGSKPNIKTFTVHKELLCDSSTYFKAALNNGIVETKEQTITLDDEDPNIFTTFVLWLYESKLNTDVIYMGHETFQGHLFNLYVFADKRGIVNLANDTTTMLASCWLSEFVELSEVERVVPLISRSGKLYKLIMDNLLLEMRGGWGADDLKNIDLPKEMLIDLLSRITLSPAGFDTFNMCFQSICHYHFHGGQNVLSEEECVRRVEAGNNVFDPEVDLRQKVWGWDD</sequence>
<dbReference type="PROSITE" id="PS50097">
    <property type="entry name" value="BTB"/>
    <property type="match status" value="2"/>
</dbReference>
<name>A0A9N8KVI4_9PEZI</name>
<dbReference type="Pfam" id="PF00651">
    <property type="entry name" value="BTB"/>
    <property type="match status" value="1"/>
</dbReference>
<dbReference type="AlphaFoldDB" id="A0A9N8KVI4"/>
<keyword evidence="3" id="KW-1185">Reference proteome</keyword>
<protein>
    <recommendedName>
        <fullName evidence="1">BTB domain-containing protein</fullName>
    </recommendedName>
</protein>
<evidence type="ECO:0000313" key="3">
    <source>
        <dbReference type="Proteomes" id="UP000745764"/>
    </source>
</evidence>
<comment type="caution">
    <text evidence="2">The sequence shown here is derived from an EMBL/GenBank/DDBJ whole genome shotgun (WGS) entry which is preliminary data.</text>
</comment>
<reference evidence="2" key="1">
    <citation type="submission" date="2020-06" db="EMBL/GenBank/DDBJ databases">
        <authorList>
            <person name="Onetto C."/>
        </authorList>
    </citation>
    <scope>NUCLEOTIDE SEQUENCE</scope>
</reference>
<dbReference type="InterPro" id="IPR000210">
    <property type="entry name" value="BTB/POZ_dom"/>
</dbReference>
<gene>
    <name evidence="2" type="ORF">AWRI4620_LOCUS7725</name>
</gene>
<dbReference type="OrthoDB" id="194443at2759"/>
<feature type="non-terminal residue" evidence="2">
    <location>
        <position position="1"/>
    </location>
</feature>
<dbReference type="SUPFAM" id="SSF54695">
    <property type="entry name" value="POZ domain"/>
    <property type="match status" value="2"/>
</dbReference>
<dbReference type="Proteomes" id="UP000745764">
    <property type="component" value="Unassembled WGS sequence"/>
</dbReference>
<dbReference type="PANTHER" id="PTHR47843">
    <property type="entry name" value="BTB DOMAIN-CONTAINING PROTEIN-RELATED"/>
    <property type="match status" value="1"/>
</dbReference>
<feature type="domain" description="BTB" evidence="1">
    <location>
        <begin position="17"/>
        <end position="86"/>
    </location>
</feature>
<proteinExistence type="predicted"/>
<evidence type="ECO:0000313" key="2">
    <source>
        <dbReference type="EMBL" id="CAD0113470.1"/>
    </source>
</evidence>
<dbReference type="EMBL" id="CAINUL010000016">
    <property type="protein sequence ID" value="CAD0113470.1"/>
    <property type="molecule type" value="Genomic_DNA"/>
</dbReference>
<accession>A0A9N8KVI4</accession>
<dbReference type="PANTHER" id="PTHR47843:SF2">
    <property type="entry name" value="BTB DOMAIN-CONTAINING PROTEIN"/>
    <property type="match status" value="1"/>
</dbReference>